<dbReference type="PANTHER" id="PTHR12826:SF13">
    <property type="entry name" value="RNA-BINDING PROTEIN PNO1"/>
    <property type="match status" value="1"/>
</dbReference>
<dbReference type="InterPro" id="IPR055211">
    <property type="entry name" value="KH_PNO1_2nd"/>
</dbReference>
<evidence type="ECO:0000313" key="4">
    <source>
        <dbReference type="EMBL" id="MBP2201983.1"/>
    </source>
</evidence>
<organism evidence="4 5">
    <name type="scientific">Methanococcus voltae</name>
    <dbReference type="NCBI Taxonomy" id="2188"/>
    <lineage>
        <taxon>Archaea</taxon>
        <taxon>Methanobacteriati</taxon>
        <taxon>Methanobacteriota</taxon>
        <taxon>Methanomada group</taxon>
        <taxon>Methanococci</taxon>
        <taxon>Methanococcales</taxon>
        <taxon>Methanococcaceae</taxon>
        <taxon>Methanococcus</taxon>
    </lineage>
</organism>
<dbReference type="Gene3D" id="3.30.1370.10">
    <property type="entry name" value="K Homology domain, type 1"/>
    <property type="match status" value="2"/>
</dbReference>
<dbReference type="GO" id="GO:0003723">
    <property type="term" value="F:RNA binding"/>
    <property type="evidence" value="ECO:0007669"/>
    <property type="project" value="UniProtKB-UniRule"/>
</dbReference>
<proteinExistence type="predicted"/>
<dbReference type="InterPro" id="IPR004088">
    <property type="entry name" value="KH_dom_type_1"/>
</dbReference>
<dbReference type="AlphaFoldDB" id="A0A8J7UTS6"/>
<evidence type="ECO:0000313" key="5">
    <source>
        <dbReference type="Proteomes" id="UP000740329"/>
    </source>
</evidence>
<dbReference type="FunFam" id="3.30.1370.10:FF:000076">
    <property type="entry name" value="KH domain protein"/>
    <property type="match status" value="1"/>
</dbReference>
<feature type="domain" description="K Homology" evidence="3">
    <location>
        <begin position="87"/>
        <end position="159"/>
    </location>
</feature>
<dbReference type="NCBIfam" id="NF010327">
    <property type="entry name" value="PRK13763.1-2"/>
    <property type="match status" value="1"/>
</dbReference>
<dbReference type="NCBIfam" id="TIGR03665">
    <property type="entry name" value="arCOG04150"/>
    <property type="match status" value="1"/>
</dbReference>
<dbReference type="SUPFAM" id="SSF54791">
    <property type="entry name" value="Eukaryotic type KH-domain (KH-domain type I)"/>
    <property type="match status" value="2"/>
</dbReference>
<dbReference type="InterPro" id="IPR004087">
    <property type="entry name" value="KH_dom"/>
</dbReference>
<dbReference type="PROSITE" id="PS50084">
    <property type="entry name" value="KH_TYPE_1"/>
    <property type="match status" value="2"/>
</dbReference>
<feature type="domain" description="K Homology" evidence="3">
    <location>
        <begin position="4"/>
        <end position="73"/>
    </location>
</feature>
<dbReference type="Pfam" id="PF00013">
    <property type="entry name" value="KH_1"/>
    <property type="match status" value="1"/>
</dbReference>
<evidence type="ECO:0000256" key="1">
    <source>
        <dbReference type="ARBA" id="ARBA00022884"/>
    </source>
</evidence>
<keyword evidence="1 2" id="KW-0694">RNA-binding</keyword>
<dbReference type="EMBL" id="JAGGMV010000004">
    <property type="protein sequence ID" value="MBP2201983.1"/>
    <property type="molecule type" value="Genomic_DNA"/>
</dbReference>
<dbReference type="InterPro" id="IPR036612">
    <property type="entry name" value="KH_dom_type_1_sf"/>
</dbReference>
<dbReference type="InterPro" id="IPR019964">
    <property type="entry name" value="KH_domain_protein_archaea"/>
</dbReference>
<comment type="caution">
    <text evidence="4">The sequence shown here is derived from an EMBL/GenBank/DDBJ whole genome shotgun (WGS) entry which is preliminary data.</text>
</comment>
<gene>
    <name evidence="4" type="ORF">J3E07_001423</name>
</gene>
<dbReference type="Proteomes" id="UP000740329">
    <property type="component" value="Unassembled WGS sequence"/>
</dbReference>
<evidence type="ECO:0000259" key="3">
    <source>
        <dbReference type="SMART" id="SM00322"/>
    </source>
</evidence>
<name>A0A8J7UTS6_METVO</name>
<dbReference type="CDD" id="cd22390">
    <property type="entry name" value="KH-I_Dim2p_like_rpt2"/>
    <property type="match status" value="1"/>
</dbReference>
<evidence type="ECO:0000256" key="2">
    <source>
        <dbReference type="PROSITE-ProRule" id="PRU00117"/>
    </source>
</evidence>
<dbReference type="RefSeq" id="WP_209591499.1">
    <property type="nucleotide sequence ID" value="NZ_JAGGMU010000004.1"/>
</dbReference>
<dbReference type="SMART" id="SM00322">
    <property type="entry name" value="KH"/>
    <property type="match status" value="2"/>
</dbReference>
<reference evidence="4" key="1">
    <citation type="submission" date="2021-03" db="EMBL/GenBank/DDBJ databases">
        <title>Genomic Encyclopedia of Type Strains, Phase IV (KMG-V): Genome sequencing to study the core and pangenomes of soil and plant-associated prokaryotes.</title>
        <authorList>
            <person name="Whitman W."/>
        </authorList>
    </citation>
    <scope>NUCLEOTIDE SEQUENCE</scope>
    <source>
        <strain evidence="4">C4</strain>
    </source>
</reference>
<accession>A0A8J7UTS6</accession>
<dbReference type="PANTHER" id="PTHR12826">
    <property type="entry name" value="RIBONUCLEASE Y"/>
    <property type="match status" value="1"/>
</dbReference>
<sequence>MLDYENIEVVKIPKERTGVLIGKGGDTKKKIEKALGIEIEIDEEGEVTIYSTEEQKDALSLWKARDIVKAIGRGFSPEKSLKLLSDTYMCEIMDISEYANSERAIMRVKGRIIGSGGKSRRYIEELTGTYISVYGKTVSILGEFEQVQISKDAIEMILKGMSHAKMYKFLERHRQSVKRRELELWK</sequence>
<dbReference type="Pfam" id="PF22891">
    <property type="entry name" value="KH_PNO1_2nd"/>
    <property type="match status" value="1"/>
</dbReference>
<dbReference type="OrthoDB" id="7870at2157"/>
<protein>
    <submittedName>
        <fullName evidence="4">Ribosomal RNA assembly protein</fullName>
    </submittedName>
</protein>